<keyword evidence="5" id="KW-0449">Lipoprotein</keyword>
<dbReference type="SMART" id="SM01270">
    <property type="entry name" value="Longin"/>
    <property type="match status" value="1"/>
</dbReference>
<dbReference type="Proteomes" id="UP000077069">
    <property type="component" value="Unassembled WGS sequence"/>
</dbReference>
<dbReference type="RefSeq" id="XP_018038338.1">
    <property type="nucleotide sequence ID" value="XM_018177882.1"/>
</dbReference>
<reference evidence="11 12" key="1">
    <citation type="submission" date="2016-05" db="EMBL/GenBank/DDBJ databases">
        <title>Comparative analysis of secretome profiles of manganese(II)-oxidizing ascomycete fungi.</title>
        <authorList>
            <consortium name="DOE Joint Genome Institute"/>
            <person name="Zeiner C.A."/>
            <person name="Purvine S.O."/>
            <person name="Zink E.M."/>
            <person name="Wu S."/>
            <person name="Pasa-Tolic L."/>
            <person name="Chaput D.L."/>
            <person name="Haridas S."/>
            <person name="Grigoriev I.V."/>
            <person name="Santelli C.M."/>
            <person name="Hansel C.M."/>
        </authorList>
    </citation>
    <scope>NUCLEOTIDE SEQUENCE [LARGE SCALE GENOMIC DNA]</scope>
    <source>
        <strain evidence="11 12">AP3s5-JAC2a</strain>
    </source>
</reference>
<evidence type="ECO:0000256" key="1">
    <source>
        <dbReference type="ARBA" id="ARBA00008025"/>
    </source>
</evidence>
<dbReference type="InterPro" id="IPR042855">
    <property type="entry name" value="V_SNARE_CC"/>
</dbReference>
<gene>
    <name evidence="11" type="ORF">CC84DRAFT_1162005</name>
</gene>
<comment type="subcellular location">
    <subcellularLocation>
        <location evidence="7">Endomembrane system</location>
        <topology evidence="7">Lipid-anchor</topology>
        <orientation evidence="7">Cytoplasmic side</orientation>
    </subcellularLocation>
</comment>
<dbReference type="AlphaFoldDB" id="A0A177CKE8"/>
<keyword evidence="2" id="KW-0488">Methylation</keyword>
<sequence>MSMKCLYMGVWRPNDGGEPVELAHQRELSSFNRFTRGSIQEFLNLFVATAAKKTPPGKRVAIEEDKIPDYLIHTYNNSRGLCGVVVTNKEYPDFVVTGVLKKLTDEFSTKHAASAISSATANSLPYPELKDYITQYQNPQEADKILKIQHELDTTKQVLHQTMESMLERGEKMDQLVAKSNDLSASSKMFYTQAKKQNSCCSVM</sequence>
<evidence type="ECO:0000259" key="10">
    <source>
        <dbReference type="PROSITE" id="PS50892"/>
    </source>
</evidence>
<name>A0A177CKE8_9PLEO</name>
<evidence type="ECO:0000259" key="9">
    <source>
        <dbReference type="PROSITE" id="PS50859"/>
    </source>
</evidence>
<dbReference type="Gene3D" id="1.20.5.110">
    <property type="match status" value="1"/>
</dbReference>
<dbReference type="InterPro" id="IPR011012">
    <property type="entry name" value="Longin-like_dom_sf"/>
</dbReference>
<evidence type="ECO:0000256" key="4">
    <source>
        <dbReference type="ARBA" id="ARBA00023139"/>
    </source>
</evidence>
<dbReference type="GO" id="GO:0006888">
    <property type="term" value="P:endoplasmic reticulum to Golgi vesicle-mediated transport"/>
    <property type="evidence" value="ECO:0007669"/>
    <property type="project" value="EnsemblFungi"/>
</dbReference>
<dbReference type="GO" id="GO:0061909">
    <property type="term" value="P:autophagosome-lysosome fusion"/>
    <property type="evidence" value="ECO:0007669"/>
    <property type="project" value="EnsemblFungi"/>
</dbReference>
<evidence type="ECO:0000256" key="8">
    <source>
        <dbReference type="PROSITE-ProRule" id="PRU00290"/>
    </source>
</evidence>
<dbReference type="SUPFAM" id="SSF58038">
    <property type="entry name" value="SNARE fusion complex"/>
    <property type="match status" value="1"/>
</dbReference>
<feature type="domain" description="Longin" evidence="9">
    <location>
        <begin position="9"/>
        <end position="136"/>
    </location>
</feature>
<dbReference type="GO" id="GO:0000421">
    <property type="term" value="C:autophagosome membrane"/>
    <property type="evidence" value="ECO:0007669"/>
    <property type="project" value="EnsemblFungi"/>
</dbReference>
<dbReference type="OrthoDB" id="27923at2759"/>
<dbReference type="GeneID" id="28761368"/>
<proteinExistence type="inferred from homology"/>
<dbReference type="GO" id="GO:0042144">
    <property type="term" value="P:vacuole fusion, non-autophagic"/>
    <property type="evidence" value="ECO:0007669"/>
    <property type="project" value="EnsemblFungi"/>
</dbReference>
<evidence type="ECO:0000256" key="7">
    <source>
        <dbReference type="ARBA" id="ARBA00046278"/>
    </source>
</evidence>
<keyword evidence="4" id="KW-0564">Palmitate</keyword>
<keyword evidence="3" id="KW-0472">Membrane</keyword>
<dbReference type="PANTHER" id="PTHR45806:SF1">
    <property type="entry name" value="SYNAPTOBREVIN HOMOLOG YKT6"/>
    <property type="match status" value="1"/>
</dbReference>
<dbReference type="SUPFAM" id="SSF64356">
    <property type="entry name" value="SNARE-like"/>
    <property type="match status" value="1"/>
</dbReference>
<dbReference type="InterPro" id="IPR010908">
    <property type="entry name" value="Longin_dom"/>
</dbReference>
<dbReference type="PROSITE" id="PS50859">
    <property type="entry name" value="LONGIN"/>
    <property type="match status" value="1"/>
</dbReference>
<keyword evidence="12" id="KW-1185">Reference proteome</keyword>
<dbReference type="GO" id="GO:0005789">
    <property type="term" value="C:endoplasmic reticulum membrane"/>
    <property type="evidence" value="ECO:0007669"/>
    <property type="project" value="EnsemblFungi"/>
</dbReference>
<evidence type="ECO:0000256" key="3">
    <source>
        <dbReference type="ARBA" id="ARBA00023136"/>
    </source>
</evidence>
<comment type="similarity">
    <text evidence="1">Belongs to the synaptobrevin family.</text>
</comment>
<dbReference type="GO" id="GO:0031201">
    <property type="term" value="C:SNARE complex"/>
    <property type="evidence" value="ECO:0007669"/>
    <property type="project" value="EnsemblFungi"/>
</dbReference>
<dbReference type="GO" id="GO:0016409">
    <property type="term" value="F:palmitoyltransferase activity"/>
    <property type="evidence" value="ECO:0007669"/>
    <property type="project" value="EnsemblFungi"/>
</dbReference>
<dbReference type="GO" id="GO:0006886">
    <property type="term" value="P:intracellular protein transport"/>
    <property type="evidence" value="ECO:0007669"/>
    <property type="project" value="EnsemblFungi"/>
</dbReference>
<evidence type="ECO:0000313" key="11">
    <source>
        <dbReference type="EMBL" id="OAG07973.1"/>
    </source>
</evidence>
<feature type="domain" description="V-SNARE coiled-coil homology" evidence="10">
    <location>
        <begin position="144"/>
        <end position="204"/>
    </location>
</feature>
<protein>
    <submittedName>
        <fullName evidence="11">Synaptobrevin like ykt6</fullName>
    </submittedName>
</protein>
<dbReference type="Gene3D" id="3.30.450.50">
    <property type="entry name" value="Longin domain"/>
    <property type="match status" value="1"/>
</dbReference>
<evidence type="ECO:0000256" key="2">
    <source>
        <dbReference type="ARBA" id="ARBA00022481"/>
    </source>
</evidence>
<accession>A0A177CKE8</accession>
<evidence type="ECO:0000313" key="12">
    <source>
        <dbReference type="Proteomes" id="UP000077069"/>
    </source>
</evidence>
<dbReference type="InParanoid" id="A0A177CKE8"/>
<dbReference type="FunCoup" id="A0A177CKE8">
    <property type="interactions" value="1218"/>
</dbReference>
<dbReference type="GO" id="GO:0033106">
    <property type="term" value="C:cis-Golgi network membrane"/>
    <property type="evidence" value="ECO:0007669"/>
    <property type="project" value="EnsemblFungi"/>
</dbReference>
<dbReference type="Pfam" id="PF13774">
    <property type="entry name" value="Longin"/>
    <property type="match status" value="1"/>
</dbReference>
<keyword evidence="8" id="KW-0175">Coiled coil</keyword>
<dbReference type="GO" id="GO:0006891">
    <property type="term" value="P:intra-Golgi vesicle-mediated transport"/>
    <property type="evidence" value="ECO:0007669"/>
    <property type="project" value="EnsemblFungi"/>
</dbReference>
<dbReference type="PANTHER" id="PTHR45806">
    <property type="entry name" value="SYNAPTOBREVIN HOMOLOG YKT6"/>
    <property type="match status" value="1"/>
</dbReference>
<dbReference type="Pfam" id="PF00957">
    <property type="entry name" value="Synaptobrevin"/>
    <property type="match status" value="1"/>
</dbReference>
<dbReference type="GO" id="GO:0005768">
    <property type="term" value="C:endosome"/>
    <property type="evidence" value="ECO:0007669"/>
    <property type="project" value="EnsemblFungi"/>
</dbReference>
<organism evidence="11 12">
    <name type="scientific">Paraphaeosphaeria sporulosa</name>
    <dbReference type="NCBI Taxonomy" id="1460663"/>
    <lineage>
        <taxon>Eukaryota</taxon>
        <taxon>Fungi</taxon>
        <taxon>Dikarya</taxon>
        <taxon>Ascomycota</taxon>
        <taxon>Pezizomycotina</taxon>
        <taxon>Dothideomycetes</taxon>
        <taxon>Pleosporomycetidae</taxon>
        <taxon>Pleosporales</taxon>
        <taxon>Massarineae</taxon>
        <taxon>Didymosphaeriaceae</taxon>
        <taxon>Paraphaeosphaeria</taxon>
    </lineage>
</organism>
<dbReference type="GO" id="GO:0000329">
    <property type="term" value="C:fungal-type vacuole membrane"/>
    <property type="evidence" value="ECO:0007669"/>
    <property type="project" value="EnsemblFungi"/>
</dbReference>
<dbReference type="EMBL" id="KV441550">
    <property type="protein sequence ID" value="OAG07973.1"/>
    <property type="molecule type" value="Genomic_DNA"/>
</dbReference>
<dbReference type="PROSITE" id="PS50892">
    <property type="entry name" value="V_SNARE"/>
    <property type="match status" value="1"/>
</dbReference>
<evidence type="ECO:0000256" key="5">
    <source>
        <dbReference type="ARBA" id="ARBA00023288"/>
    </source>
</evidence>
<keyword evidence="6" id="KW-0636">Prenylation</keyword>
<dbReference type="CDD" id="cd14824">
    <property type="entry name" value="Longin"/>
    <property type="match status" value="1"/>
</dbReference>
<dbReference type="GO" id="GO:0005484">
    <property type="term" value="F:SNAP receptor activity"/>
    <property type="evidence" value="ECO:0007669"/>
    <property type="project" value="EnsemblFungi"/>
</dbReference>
<dbReference type="STRING" id="1460663.A0A177CKE8"/>
<evidence type="ECO:0000256" key="6">
    <source>
        <dbReference type="ARBA" id="ARBA00023289"/>
    </source>
</evidence>